<evidence type="ECO:0000259" key="2">
    <source>
        <dbReference type="Pfam" id="PF00857"/>
    </source>
</evidence>
<dbReference type="InterPro" id="IPR016291">
    <property type="entry name" value="Isochorismatase"/>
</dbReference>
<dbReference type="EC" id="3.3.2.1" evidence="3"/>
<dbReference type="EMBL" id="FR845719">
    <property type="protein sequence ID" value="CCA53777.1"/>
    <property type="molecule type" value="Genomic_DNA"/>
</dbReference>
<dbReference type="PRINTS" id="PR01398">
    <property type="entry name" value="ISCHRISMTASE"/>
</dbReference>
<dbReference type="STRING" id="953739.SVEN_0490"/>
<dbReference type="Proteomes" id="UP000006854">
    <property type="component" value="Chromosome"/>
</dbReference>
<dbReference type="RefSeq" id="WP_015031696.1">
    <property type="nucleotide sequence ID" value="NC_018750.1"/>
</dbReference>
<evidence type="ECO:0000313" key="4">
    <source>
        <dbReference type="Proteomes" id="UP000006854"/>
    </source>
</evidence>
<dbReference type="KEGG" id="sve:SVEN_0490"/>
<sequence>MVVTVIDPYPMPDPDPLSANRVDWRPDPGRSALLVLNMQGFFLRPYVRGASPLTPLLANCAALLATCRGLRMPVVHTVQPGTQAPGERGLLTDFWGKGLDDVLEDAAIVDELAPDASGCVLSAWRYSAFFGSGLERRLRSEGRDQLLICGVYAHLGGVTTALDAFSHNLEVFLAADAVADFSEREHRAALAWAASCCAVVKPTGELTAELLGQGFR</sequence>
<dbReference type="eggNOG" id="COG1535">
    <property type="taxonomic scope" value="Bacteria"/>
</dbReference>
<organism evidence="3 4">
    <name type="scientific">Streptomyces venezuelae (strain ATCC 10712 / CBS 650.69 / DSM 40230 / JCM 4526 / NBRC 13096 / PD 04745)</name>
    <dbReference type="NCBI Taxonomy" id="953739"/>
    <lineage>
        <taxon>Bacteria</taxon>
        <taxon>Bacillati</taxon>
        <taxon>Actinomycetota</taxon>
        <taxon>Actinomycetes</taxon>
        <taxon>Kitasatosporales</taxon>
        <taxon>Streptomycetaceae</taxon>
        <taxon>Streptomyces</taxon>
    </lineage>
</organism>
<dbReference type="GeneID" id="51861087"/>
<evidence type="ECO:0000256" key="1">
    <source>
        <dbReference type="ARBA" id="ARBA00022801"/>
    </source>
</evidence>
<dbReference type="Pfam" id="PF00857">
    <property type="entry name" value="Isochorismatase"/>
    <property type="match status" value="1"/>
</dbReference>
<evidence type="ECO:0000313" key="3">
    <source>
        <dbReference type="EMBL" id="CCA53777.1"/>
    </source>
</evidence>
<accession>F2R785</accession>
<dbReference type="GO" id="GO:0008908">
    <property type="term" value="F:isochorismatase activity"/>
    <property type="evidence" value="ECO:0007669"/>
    <property type="project" value="UniProtKB-EC"/>
</dbReference>
<dbReference type="HOGENOM" id="CLU_068979_2_1_11"/>
<dbReference type="PANTHER" id="PTHR43540">
    <property type="entry name" value="PEROXYUREIDOACRYLATE/UREIDOACRYLATE AMIDOHYDROLASE-RELATED"/>
    <property type="match status" value="1"/>
</dbReference>
<dbReference type="Gene3D" id="3.40.50.850">
    <property type="entry name" value="Isochorismatase-like"/>
    <property type="match status" value="1"/>
</dbReference>
<keyword evidence="4" id="KW-1185">Reference proteome</keyword>
<feature type="domain" description="Isochorismatase-like" evidence="2">
    <location>
        <begin position="31"/>
        <end position="200"/>
    </location>
</feature>
<protein>
    <submittedName>
        <fullName evidence="3">Isochorismatase of siderophore biosynthesis</fullName>
        <ecNumber evidence="3">3.3.2.1</ecNumber>
    </submittedName>
</protein>
<name>F2R785_STRVP</name>
<dbReference type="PATRIC" id="fig|953739.5.peg.6335"/>
<dbReference type="InterPro" id="IPR050272">
    <property type="entry name" value="Isochorismatase-like_hydrls"/>
</dbReference>
<dbReference type="InterPro" id="IPR000868">
    <property type="entry name" value="Isochorismatase-like_dom"/>
</dbReference>
<dbReference type="OrthoDB" id="5794853at2"/>
<proteinExistence type="predicted"/>
<reference evidence="3 4" key="1">
    <citation type="journal article" date="2011" name="BMC Genomics">
        <title>Genome-wide analysis of the role of GlnR in Streptomyces venezuelae provides new insights into global nitrogen regulation in actinomycetes.</title>
        <authorList>
            <person name="Pullan S.T."/>
            <person name="Bibb M.J."/>
            <person name="Merrick M."/>
        </authorList>
    </citation>
    <scope>NUCLEOTIDE SEQUENCE [LARGE SCALE GENOMIC DNA]</scope>
    <source>
        <strain evidence="4">ATCC 10712 / CBS 650.69 / DSM 40230 / JCM 4526 / NBRC 13096 / PD 04745</strain>
    </source>
</reference>
<dbReference type="SUPFAM" id="SSF52499">
    <property type="entry name" value="Isochorismatase-like hydrolases"/>
    <property type="match status" value="1"/>
</dbReference>
<dbReference type="AlphaFoldDB" id="F2R785"/>
<gene>
    <name evidence="3" type="ordered locus">SVEN_0490</name>
</gene>
<dbReference type="PANTHER" id="PTHR43540:SF3">
    <property type="entry name" value="ENTEROBACTIN SYNTHASE COMPONENT B"/>
    <property type="match status" value="1"/>
</dbReference>
<dbReference type="InterPro" id="IPR036380">
    <property type="entry name" value="Isochorismatase-like_sf"/>
</dbReference>
<keyword evidence="1 3" id="KW-0378">Hydrolase</keyword>